<dbReference type="GO" id="GO:0003700">
    <property type="term" value="F:DNA-binding transcription factor activity"/>
    <property type="evidence" value="ECO:0007669"/>
    <property type="project" value="InterPro"/>
</dbReference>
<protein>
    <submittedName>
        <fullName evidence="5">Transcriptional regulator, AraC family</fullName>
    </submittedName>
</protein>
<dbReference type="Pfam" id="PF12833">
    <property type="entry name" value="HTH_18"/>
    <property type="match status" value="1"/>
</dbReference>
<feature type="domain" description="HTH araC/xylS-type" evidence="4">
    <location>
        <begin position="193"/>
        <end position="291"/>
    </location>
</feature>
<dbReference type="Proteomes" id="UP000005089">
    <property type="component" value="Unassembled WGS sequence"/>
</dbReference>
<dbReference type="Gene3D" id="2.60.120.10">
    <property type="entry name" value="Jelly Rolls"/>
    <property type="match status" value="1"/>
</dbReference>
<dbReference type="RefSeq" id="WP_005880824.1">
    <property type="nucleotide sequence ID" value="NZ_CP019430.1"/>
</dbReference>
<dbReference type="HOGENOM" id="CLU_000445_88_3_4"/>
<dbReference type="PROSITE" id="PS00041">
    <property type="entry name" value="HTH_ARAC_FAMILY_1"/>
    <property type="match status" value="1"/>
</dbReference>
<reference evidence="5 6" key="1">
    <citation type="submission" date="2009-02" db="EMBL/GenBank/DDBJ databases">
        <title>The Genome Sequence of Oxalobacter formigenes OXCC13.</title>
        <authorList>
            <consortium name="The Broad Institute Genome Sequencing Platform"/>
            <person name="Ward D."/>
            <person name="Young S.K."/>
            <person name="Kodira C.D."/>
            <person name="Zeng Q."/>
            <person name="Koehrsen M."/>
            <person name="Alvarado L."/>
            <person name="Berlin A."/>
            <person name="Borenstein D."/>
            <person name="Chen Z."/>
            <person name="Engels R."/>
            <person name="Freedman E."/>
            <person name="Gellesch M."/>
            <person name="Goldberg J."/>
            <person name="Griggs A."/>
            <person name="Gujja S."/>
            <person name="Heiman D."/>
            <person name="Hepburn T."/>
            <person name="Howarth C."/>
            <person name="Jen D."/>
            <person name="Larson L."/>
            <person name="Lewis B."/>
            <person name="Mehta T."/>
            <person name="Park D."/>
            <person name="Pearson M."/>
            <person name="Roberts A."/>
            <person name="Saif S."/>
            <person name="Shea T."/>
            <person name="Shenoy N."/>
            <person name="Sisk P."/>
            <person name="Stolte C."/>
            <person name="Sykes S."/>
            <person name="Walk T."/>
            <person name="White J."/>
            <person name="Yandava C."/>
            <person name="Allison M.J."/>
            <person name="Lander E."/>
            <person name="Nusbaum C."/>
            <person name="Galagan J."/>
            <person name="Birren B."/>
        </authorList>
    </citation>
    <scope>NUCLEOTIDE SEQUENCE [LARGE SCALE GENOMIC DNA]</scope>
    <source>
        <strain evidence="5 6">OXCC13</strain>
    </source>
</reference>
<dbReference type="PANTHER" id="PTHR43280">
    <property type="entry name" value="ARAC-FAMILY TRANSCRIPTIONAL REGULATOR"/>
    <property type="match status" value="1"/>
</dbReference>
<evidence type="ECO:0000256" key="1">
    <source>
        <dbReference type="ARBA" id="ARBA00023015"/>
    </source>
</evidence>
<dbReference type="CDD" id="cd02208">
    <property type="entry name" value="cupin_RmlC-like"/>
    <property type="match status" value="1"/>
</dbReference>
<gene>
    <name evidence="5" type="ORF">OFBG_01020</name>
</gene>
<dbReference type="InterPro" id="IPR009057">
    <property type="entry name" value="Homeodomain-like_sf"/>
</dbReference>
<organism evidence="5 6">
    <name type="scientific">Oxalobacter formigenes OXCC13</name>
    <dbReference type="NCBI Taxonomy" id="556269"/>
    <lineage>
        <taxon>Bacteria</taxon>
        <taxon>Pseudomonadati</taxon>
        <taxon>Pseudomonadota</taxon>
        <taxon>Betaproteobacteria</taxon>
        <taxon>Burkholderiales</taxon>
        <taxon>Oxalobacteraceae</taxon>
        <taxon>Oxalobacter</taxon>
    </lineage>
</organism>
<dbReference type="SUPFAM" id="SSF51182">
    <property type="entry name" value="RmlC-like cupins"/>
    <property type="match status" value="1"/>
</dbReference>
<keyword evidence="3" id="KW-0804">Transcription</keyword>
<sequence>MVPDRKKAFINSVNLNADTGFPYLVLDVVNDRSYPKNPGFLVMHWHEDLQFIYVLEGEIEVRTLDEELKLAAGHGVFINKNVVHSVNQSGDCHYKSFIFPDYFLRFYFGSPAEHLVDSLVENMDVPLCRFIPGIGWCDTVLSILRKLSFLEKNGNEFYVYEVLVFLTSLWLEIRKNVSLPSGKKEKPVSRRMQRFLAYIEKHYAEAISLDDLAGSGNVSKSECLRCFRVSMQTTPYKYLVEYRLSKAAILLQETDKPVGEIASCTGFHQASYFGKCFREKTGFSPRDYRGKNQ</sequence>
<dbReference type="InterPro" id="IPR018062">
    <property type="entry name" value="HTH_AraC-typ_CS"/>
</dbReference>
<dbReference type="InterPro" id="IPR013096">
    <property type="entry name" value="Cupin_2"/>
</dbReference>
<keyword evidence="1" id="KW-0805">Transcription regulation</keyword>
<dbReference type="PANTHER" id="PTHR43280:SF28">
    <property type="entry name" value="HTH-TYPE TRANSCRIPTIONAL ACTIVATOR RHAS"/>
    <property type="match status" value="1"/>
</dbReference>
<dbReference type="InterPro" id="IPR014710">
    <property type="entry name" value="RmlC-like_jellyroll"/>
</dbReference>
<dbReference type="GeneID" id="77135013"/>
<keyword evidence="2" id="KW-0238">DNA-binding</keyword>
<accession>C3X9W6</accession>
<dbReference type="SMART" id="SM00342">
    <property type="entry name" value="HTH_ARAC"/>
    <property type="match status" value="1"/>
</dbReference>
<evidence type="ECO:0000256" key="3">
    <source>
        <dbReference type="ARBA" id="ARBA00023163"/>
    </source>
</evidence>
<dbReference type="eggNOG" id="COG2207">
    <property type="taxonomic scope" value="Bacteria"/>
</dbReference>
<dbReference type="Pfam" id="PF07883">
    <property type="entry name" value="Cupin_2"/>
    <property type="match status" value="1"/>
</dbReference>
<dbReference type="PROSITE" id="PS01124">
    <property type="entry name" value="HTH_ARAC_FAMILY_2"/>
    <property type="match status" value="1"/>
</dbReference>
<dbReference type="GO" id="GO:0043565">
    <property type="term" value="F:sequence-specific DNA binding"/>
    <property type="evidence" value="ECO:0007669"/>
    <property type="project" value="InterPro"/>
</dbReference>
<name>C3X9W6_OXAFO</name>
<dbReference type="EMBL" id="GG658170">
    <property type="protein sequence ID" value="EEO29992.1"/>
    <property type="molecule type" value="Genomic_DNA"/>
</dbReference>
<dbReference type="Gene3D" id="1.10.10.60">
    <property type="entry name" value="Homeodomain-like"/>
    <property type="match status" value="2"/>
</dbReference>
<evidence type="ECO:0000313" key="6">
    <source>
        <dbReference type="Proteomes" id="UP000005089"/>
    </source>
</evidence>
<evidence type="ECO:0000259" key="4">
    <source>
        <dbReference type="PROSITE" id="PS01124"/>
    </source>
</evidence>
<dbReference type="OrthoDB" id="282744at2"/>
<dbReference type="SUPFAM" id="SSF46689">
    <property type="entry name" value="Homeodomain-like"/>
    <property type="match status" value="2"/>
</dbReference>
<keyword evidence="6" id="KW-1185">Reference proteome</keyword>
<dbReference type="STRING" id="847.BRW83_1126"/>
<dbReference type="InterPro" id="IPR018060">
    <property type="entry name" value="HTH_AraC"/>
</dbReference>
<evidence type="ECO:0000313" key="5">
    <source>
        <dbReference type="EMBL" id="EEO29992.1"/>
    </source>
</evidence>
<proteinExistence type="predicted"/>
<dbReference type="AlphaFoldDB" id="C3X9W6"/>
<dbReference type="InterPro" id="IPR011051">
    <property type="entry name" value="RmlC_Cupin_sf"/>
</dbReference>
<evidence type="ECO:0000256" key="2">
    <source>
        <dbReference type="ARBA" id="ARBA00023125"/>
    </source>
</evidence>